<evidence type="ECO:0000313" key="1">
    <source>
        <dbReference type="EMBL" id="NDY93013.1"/>
    </source>
</evidence>
<dbReference type="AlphaFoldDB" id="A0A7C9PIQ4"/>
<gene>
    <name evidence="1" type="ORF">G3A44_17610</name>
</gene>
<accession>A0A7C9PIQ4</accession>
<comment type="caution">
    <text evidence="1">The sequence shown here is derived from an EMBL/GenBank/DDBJ whole genome shotgun (WGS) entry which is preliminary data.</text>
</comment>
<dbReference type="RefSeq" id="WP_163459065.1">
    <property type="nucleotide sequence ID" value="NZ_JAAGOH010000026.1"/>
</dbReference>
<proteinExistence type="predicted"/>
<keyword evidence="2" id="KW-1185">Reference proteome</keyword>
<evidence type="ECO:0000313" key="2">
    <source>
        <dbReference type="Proteomes" id="UP000484255"/>
    </source>
</evidence>
<sequence length="386" mass="40894">MSALAPSAAAFGKPVAACADDGLPSPWRAQLPRQGALALVLSLMLALSGCGGGGGDDDGGLKLRELPLQGAPGAPGQYAARSPGGHYHLLSNPSIVGSQFRLPPGGTSWEAVTPDMRSFSAPQPDHRVYGQSTYGQLSRLDDTGWTPLLPAPAAGTVIYLGKRLDGQHVAYSRETSTGVGVFYAAPEGGGWSLLGSAPLPWAGIRPVHMTATGRLLTWEDRRGLVEVDPVAHTTTVIAGCDAPSMSEGCATFRYGLPDRSGHYYWLNLTDLTGFQIELWRLPAGSATPERVAGPRMPSLPRSVDGASNAYGGPTSLYADRRGRIWLSLRWGNNSAADANYLYRTEGGDWRLLSKDAPRNAQFFGEGDLPGLMAISLYGAVRVYQAE</sequence>
<reference evidence="1 2" key="1">
    <citation type="submission" date="2020-02" db="EMBL/GenBank/DDBJ databases">
        <title>Ideonella bacterium strain TBM-1.</title>
        <authorList>
            <person name="Chen W.-M."/>
        </authorList>
    </citation>
    <scope>NUCLEOTIDE SEQUENCE [LARGE SCALE GENOMIC DNA]</scope>
    <source>
        <strain evidence="1 2">TBM-1</strain>
    </source>
</reference>
<organism evidence="1 2">
    <name type="scientific">Ideonella livida</name>
    <dbReference type="NCBI Taxonomy" id="2707176"/>
    <lineage>
        <taxon>Bacteria</taxon>
        <taxon>Pseudomonadati</taxon>
        <taxon>Pseudomonadota</taxon>
        <taxon>Betaproteobacteria</taxon>
        <taxon>Burkholderiales</taxon>
        <taxon>Sphaerotilaceae</taxon>
        <taxon>Ideonella</taxon>
    </lineage>
</organism>
<protein>
    <submittedName>
        <fullName evidence="1">Uncharacterized protein</fullName>
    </submittedName>
</protein>
<name>A0A7C9PIQ4_9BURK</name>
<dbReference type="Proteomes" id="UP000484255">
    <property type="component" value="Unassembled WGS sequence"/>
</dbReference>
<dbReference type="EMBL" id="JAAGOH010000026">
    <property type="protein sequence ID" value="NDY93013.1"/>
    <property type="molecule type" value="Genomic_DNA"/>
</dbReference>